<gene>
    <name evidence="5" type="ORF">M421DRAFT_424930</name>
</gene>
<dbReference type="GO" id="GO:0001163">
    <property type="term" value="F:RNA polymerase I transcription regulatory region sequence-specific DNA binding"/>
    <property type="evidence" value="ECO:0007669"/>
    <property type="project" value="TreeGrafter"/>
</dbReference>
<feature type="compositionally biased region" description="Basic residues" evidence="1">
    <location>
        <begin position="854"/>
        <end position="863"/>
    </location>
</feature>
<dbReference type="OrthoDB" id="4090074at2759"/>
<dbReference type="GeneID" id="54351582"/>
<dbReference type="InterPro" id="IPR048536">
    <property type="entry name" value="Rrn6_K-rich"/>
</dbReference>
<dbReference type="EMBL" id="ML978995">
    <property type="protein sequence ID" value="KAF1924291.1"/>
    <property type="molecule type" value="Genomic_DNA"/>
</dbReference>
<feature type="region of interest" description="Disordered" evidence="1">
    <location>
        <begin position="839"/>
        <end position="909"/>
    </location>
</feature>
<dbReference type="PANTHER" id="PTHR28221">
    <property type="entry name" value="RNA POLYMERASE I-SPECIFIC TRANSCRIPTION INITIATION FACTOR RRN6"/>
    <property type="match status" value="1"/>
</dbReference>
<dbReference type="InterPro" id="IPR048537">
    <property type="entry name" value="RRN6_HB"/>
</dbReference>
<dbReference type="InterPro" id="IPR019350">
    <property type="entry name" value="RNA_pol_I-sp_TIF_RRN6-like"/>
</dbReference>
<name>A0A6A5R7X9_9PLEO</name>
<feature type="compositionally biased region" description="Basic residues" evidence="1">
    <location>
        <begin position="953"/>
        <end position="966"/>
    </location>
</feature>
<dbReference type="Proteomes" id="UP000800082">
    <property type="component" value="Unassembled WGS sequence"/>
</dbReference>
<feature type="region of interest" description="Disordered" evidence="1">
    <location>
        <begin position="930"/>
        <end position="966"/>
    </location>
</feature>
<dbReference type="InterPro" id="IPR048535">
    <property type="entry name" value="RRN6_beta-prop"/>
</dbReference>
<dbReference type="RefSeq" id="XP_033444544.1">
    <property type="nucleotide sequence ID" value="XM_033593914.1"/>
</dbReference>
<dbReference type="Pfam" id="PF20640">
    <property type="entry name" value="Rrn6_HB"/>
    <property type="match status" value="1"/>
</dbReference>
<evidence type="ECO:0000256" key="1">
    <source>
        <dbReference type="SAM" id="MobiDB-lite"/>
    </source>
</evidence>
<dbReference type="Pfam" id="PF10214">
    <property type="entry name" value="Rrn6_beta-prop"/>
    <property type="match status" value="1"/>
</dbReference>
<feature type="domain" description="RRN6 beta-propeller" evidence="2">
    <location>
        <begin position="104"/>
        <end position="462"/>
    </location>
</feature>
<dbReference type="GO" id="GO:0042790">
    <property type="term" value="P:nucleolar large rRNA transcription by RNA polymerase I"/>
    <property type="evidence" value="ECO:0007669"/>
    <property type="project" value="TreeGrafter"/>
</dbReference>
<dbReference type="GO" id="GO:0001179">
    <property type="term" value="F:RNA polymerase I general transcription initiation factor binding"/>
    <property type="evidence" value="ECO:0007669"/>
    <property type="project" value="TreeGrafter"/>
</dbReference>
<dbReference type="Pfam" id="PF20639">
    <property type="entry name" value="Rrn6_K-rich"/>
    <property type="match status" value="1"/>
</dbReference>
<feature type="compositionally biased region" description="Pro residues" evidence="1">
    <location>
        <begin position="762"/>
        <end position="774"/>
    </location>
</feature>
<evidence type="ECO:0000259" key="4">
    <source>
        <dbReference type="Pfam" id="PF20640"/>
    </source>
</evidence>
<evidence type="ECO:0000313" key="5">
    <source>
        <dbReference type="EMBL" id="KAF1924291.1"/>
    </source>
</evidence>
<proteinExistence type="predicted"/>
<feature type="domain" description="RRN6 helical bundle" evidence="4">
    <location>
        <begin position="576"/>
        <end position="725"/>
    </location>
</feature>
<dbReference type="PANTHER" id="PTHR28221:SF2">
    <property type="entry name" value="RNA POLYMERASE I-SPECIFIC TRANSCRIPTION INITIATION FACTOR RRN6"/>
    <property type="match status" value="1"/>
</dbReference>
<sequence>MADSPLNDLNYGRPGLTTYDLDTRGWNTSRGPTTSVLQQVSEWQLALPAATTSISTDTLKNATTSRKDARRLAHDHPQLVPAAKDLPDLSTLSQAVTSAAMTYDPHIGDLLAFGTVFLNKSFRPKQIAALPTGPSRSILRLVPLGQQRNGWEGDRSVWLQGPSFTFVDSGYWNEEAAPIQQVIFGQTETSNSLLAVRLPSKTVLFRPSYHRGRRAAEPSPYYHLPPSLLSAQPIISITIAQTGGVPHADFDFNPNYQFQFGIVDEQGAWSLWQIARRAKRDEYSVSRLVGGHISPAEEEVADSEDGWARILWAGDSNTLLVCSRRQLSLVNVTGETFEYLPAPPVISQRSSEWILDLKRHPQQQECFFILTSTRLFLMSVTTSSSAADSSSGQAGATILLSRRHYRGDEDLTLQMHPQIFEEQTALFVKSRLNKLVQLYYFQDRSSSQAECISTTDPVSVDLDLPGAAYIMQMHLQPLEYGSKEALPHKRLNTSAQLYHERAIPFHQLTVLTADLGVHQIVLLSAKHDPAPERLAWRKMMAPHSLDARSDVDEMDGFIEPNGPNWEIEPGPKLRAQVPRLLSDRDLTHATADRTELYESLLHSEQAGSTSIEDVIQQLQETMGVQALKFETNVMETLDTIDVPDIDEASAKVQQLFESQSINVLRPIASQQVLRLPGAEQTSITNLYDTVLKDWVAPLTAQIPVSVRQAKERLARRVATEVILASTQLRPSEEEQSIPSSSGPASLPVLPSESLDAISSSLPTPPQSSIPPSSPLFPESSRPRRGDPLSRLRKHLVIDDVSNTTLIGLPPSVSDLLLHWQPGNDPSTYNWESTERAIRPEVADEETQELLEKERKKRERRDKRQRREDELLRAKTQTSRQPLFSQPVFPRSSPGPFVGGMTASSQVPVPTSSQMPIQIYDQGGGFGGLGGFGGMSGMVPQSQVEPGKFGGRPDKKKKKSKSRVSGF</sequence>
<feature type="compositionally biased region" description="Polar residues" evidence="1">
    <location>
        <begin position="874"/>
        <end position="883"/>
    </location>
</feature>
<keyword evidence="6" id="KW-1185">Reference proteome</keyword>
<reference evidence="5" key="1">
    <citation type="journal article" date="2020" name="Stud. Mycol.">
        <title>101 Dothideomycetes genomes: a test case for predicting lifestyles and emergence of pathogens.</title>
        <authorList>
            <person name="Haridas S."/>
            <person name="Albert R."/>
            <person name="Binder M."/>
            <person name="Bloem J."/>
            <person name="Labutti K."/>
            <person name="Salamov A."/>
            <person name="Andreopoulos B."/>
            <person name="Baker S."/>
            <person name="Barry K."/>
            <person name="Bills G."/>
            <person name="Bluhm B."/>
            <person name="Cannon C."/>
            <person name="Castanera R."/>
            <person name="Culley D."/>
            <person name="Daum C."/>
            <person name="Ezra D."/>
            <person name="Gonzalez J."/>
            <person name="Henrissat B."/>
            <person name="Kuo A."/>
            <person name="Liang C."/>
            <person name="Lipzen A."/>
            <person name="Lutzoni F."/>
            <person name="Magnuson J."/>
            <person name="Mondo S."/>
            <person name="Nolan M."/>
            <person name="Ohm R."/>
            <person name="Pangilinan J."/>
            <person name="Park H.-J."/>
            <person name="Ramirez L."/>
            <person name="Alfaro M."/>
            <person name="Sun H."/>
            <person name="Tritt A."/>
            <person name="Yoshinaga Y."/>
            <person name="Zwiers L.-H."/>
            <person name="Turgeon B."/>
            <person name="Goodwin S."/>
            <person name="Spatafora J."/>
            <person name="Crous P."/>
            <person name="Grigoriev I."/>
        </authorList>
    </citation>
    <scope>NUCLEOTIDE SEQUENCE</scope>
    <source>
        <strain evidence="5">CBS 183.55</strain>
    </source>
</reference>
<evidence type="ECO:0008006" key="7">
    <source>
        <dbReference type="Google" id="ProtNLM"/>
    </source>
</evidence>
<dbReference type="GO" id="GO:0070860">
    <property type="term" value="C:RNA polymerase I core factor complex"/>
    <property type="evidence" value="ECO:0007669"/>
    <property type="project" value="TreeGrafter"/>
</dbReference>
<dbReference type="AlphaFoldDB" id="A0A6A5R7X9"/>
<evidence type="ECO:0000313" key="6">
    <source>
        <dbReference type="Proteomes" id="UP000800082"/>
    </source>
</evidence>
<accession>A0A6A5R7X9</accession>
<evidence type="ECO:0000259" key="3">
    <source>
        <dbReference type="Pfam" id="PF20639"/>
    </source>
</evidence>
<evidence type="ECO:0000259" key="2">
    <source>
        <dbReference type="Pfam" id="PF10214"/>
    </source>
</evidence>
<protein>
    <recommendedName>
        <fullName evidence="7">RNA polymerase I-specific transcription initiation factor RRN6-like protein</fullName>
    </recommendedName>
</protein>
<feature type="region of interest" description="Disordered" evidence="1">
    <location>
        <begin position="728"/>
        <end position="786"/>
    </location>
</feature>
<feature type="domain" description="RRN6 K-rich C-terminal" evidence="3">
    <location>
        <begin position="813"/>
        <end position="966"/>
    </location>
</feature>
<organism evidence="5 6">
    <name type="scientific">Didymella exigua CBS 183.55</name>
    <dbReference type="NCBI Taxonomy" id="1150837"/>
    <lineage>
        <taxon>Eukaryota</taxon>
        <taxon>Fungi</taxon>
        <taxon>Dikarya</taxon>
        <taxon>Ascomycota</taxon>
        <taxon>Pezizomycotina</taxon>
        <taxon>Dothideomycetes</taxon>
        <taxon>Pleosporomycetidae</taxon>
        <taxon>Pleosporales</taxon>
        <taxon>Pleosporineae</taxon>
        <taxon>Didymellaceae</taxon>
        <taxon>Didymella</taxon>
    </lineage>
</organism>